<protein>
    <submittedName>
        <fullName evidence="8">Radical SAM domain-containing protein</fullName>
    </submittedName>
</protein>
<evidence type="ECO:0000259" key="7">
    <source>
        <dbReference type="Pfam" id="PF13186"/>
    </source>
</evidence>
<dbReference type="SFLD" id="SFLDG01067">
    <property type="entry name" value="SPASM/twitch_domain_containing"/>
    <property type="match status" value="1"/>
</dbReference>
<dbReference type="GO" id="GO:0046872">
    <property type="term" value="F:metal ion binding"/>
    <property type="evidence" value="ECO:0007669"/>
    <property type="project" value="UniProtKB-KW"/>
</dbReference>
<evidence type="ECO:0000256" key="5">
    <source>
        <dbReference type="ARBA" id="ARBA00023014"/>
    </source>
</evidence>
<dbReference type="AlphaFoldDB" id="A0A975B464"/>
<dbReference type="InterPro" id="IPR007197">
    <property type="entry name" value="rSAM"/>
</dbReference>
<dbReference type="GO" id="GO:0051536">
    <property type="term" value="F:iron-sulfur cluster binding"/>
    <property type="evidence" value="ECO:0007669"/>
    <property type="project" value="UniProtKB-KW"/>
</dbReference>
<dbReference type="Pfam" id="PF13186">
    <property type="entry name" value="SPASM"/>
    <property type="match status" value="1"/>
</dbReference>
<evidence type="ECO:0000256" key="3">
    <source>
        <dbReference type="ARBA" id="ARBA00022723"/>
    </source>
</evidence>
<evidence type="ECO:0000313" key="9">
    <source>
        <dbReference type="Proteomes" id="UP000663720"/>
    </source>
</evidence>
<keyword evidence="2" id="KW-0949">S-adenosyl-L-methionine</keyword>
<proteinExistence type="predicted"/>
<dbReference type="RefSeq" id="WP_207690323.1">
    <property type="nucleotide sequence ID" value="NZ_CP061799.1"/>
</dbReference>
<dbReference type="GO" id="GO:0003824">
    <property type="term" value="F:catalytic activity"/>
    <property type="evidence" value="ECO:0007669"/>
    <property type="project" value="InterPro"/>
</dbReference>
<dbReference type="PANTHER" id="PTHR11228">
    <property type="entry name" value="RADICAL SAM DOMAIN PROTEIN"/>
    <property type="match status" value="1"/>
</dbReference>
<sequence>MLYLSEPVHYNLEIYPFCNNQCLGCGNIDFAIGKKILASTWRLILEKIQPHAAHVRISGGEPSLHPEFENIIRTLSDMNIPFILFTNGRWQNPDHIINLLCQTPQCRGLLVSLHSHIPEIHDAFTTVKGSFSETLTNIKKSIDSGLTIATSTIILPSNTDAIQEIISFHQKHGIYQTTFSRYVSVKNHNFEINSEQLKSVINIIELNRNNGYRAEYSVCIPQCFKLSSSIGCLSGITYCVIDPWGNLRPCSHVPINCGNLLEKSIKDIWCGTEMKSWREMIPLQCWDCVEISKCRGGCRAAAILNKKDSDPLMTQPLSKSDKTCSKTILNENMIPVKNFNIRKEPFGLVLINENRVVPVDFEAEPILDIIDGISTLREIKKCYGEDILNFIGHLYKEGIIYCHR</sequence>
<dbReference type="InterPro" id="IPR058240">
    <property type="entry name" value="rSAM_sf"/>
</dbReference>
<dbReference type="InterPro" id="IPR023885">
    <property type="entry name" value="4Fe4S-binding_SPASM_dom"/>
</dbReference>
<dbReference type="NCBIfam" id="TIGR04085">
    <property type="entry name" value="rSAM_more_4Fe4S"/>
    <property type="match status" value="1"/>
</dbReference>
<feature type="domain" description="4Fe4S-binding SPASM" evidence="7">
    <location>
        <begin position="232"/>
        <end position="288"/>
    </location>
</feature>
<dbReference type="SFLD" id="SFLDS00029">
    <property type="entry name" value="Radical_SAM"/>
    <property type="match status" value="1"/>
</dbReference>
<evidence type="ECO:0000256" key="1">
    <source>
        <dbReference type="ARBA" id="ARBA00001966"/>
    </source>
</evidence>
<accession>A0A975B464</accession>
<evidence type="ECO:0000256" key="4">
    <source>
        <dbReference type="ARBA" id="ARBA00023004"/>
    </source>
</evidence>
<gene>
    <name evidence="8" type="ORF">dnl_06920</name>
</gene>
<dbReference type="InterPro" id="IPR050377">
    <property type="entry name" value="Radical_SAM_PqqE_MftC-like"/>
</dbReference>
<evidence type="ECO:0000256" key="2">
    <source>
        <dbReference type="ARBA" id="ARBA00022691"/>
    </source>
</evidence>
<comment type="cofactor">
    <cofactor evidence="1">
        <name>[4Fe-4S] cluster</name>
        <dbReference type="ChEBI" id="CHEBI:49883"/>
    </cofactor>
</comment>
<keyword evidence="9" id="KW-1185">Reference proteome</keyword>
<dbReference type="Gene3D" id="3.20.20.70">
    <property type="entry name" value="Aldolase class I"/>
    <property type="match status" value="1"/>
</dbReference>
<dbReference type="EMBL" id="CP061799">
    <property type="protein sequence ID" value="QTA78470.1"/>
    <property type="molecule type" value="Genomic_DNA"/>
</dbReference>
<keyword evidence="3" id="KW-0479">Metal-binding</keyword>
<dbReference type="Pfam" id="PF04055">
    <property type="entry name" value="Radical_SAM"/>
    <property type="match status" value="1"/>
</dbReference>
<dbReference type="CDD" id="cd01335">
    <property type="entry name" value="Radical_SAM"/>
    <property type="match status" value="1"/>
</dbReference>
<keyword evidence="4" id="KW-0408">Iron</keyword>
<dbReference type="PANTHER" id="PTHR11228:SF7">
    <property type="entry name" value="PQQA PEPTIDE CYCLASE"/>
    <property type="match status" value="1"/>
</dbReference>
<dbReference type="KEGG" id="dli:dnl_06920"/>
<dbReference type="Proteomes" id="UP000663720">
    <property type="component" value="Chromosome"/>
</dbReference>
<dbReference type="SUPFAM" id="SSF102114">
    <property type="entry name" value="Radical SAM enzymes"/>
    <property type="match status" value="1"/>
</dbReference>
<evidence type="ECO:0000313" key="8">
    <source>
        <dbReference type="EMBL" id="QTA78470.1"/>
    </source>
</evidence>
<evidence type="ECO:0000259" key="6">
    <source>
        <dbReference type="Pfam" id="PF04055"/>
    </source>
</evidence>
<name>A0A975B464_9BACT</name>
<dbReference type="InterPro" id="IPR013785">
    <property type="entry name" value="Aldolase_TIM"/>
</dbReference>
<reference evidence="8" key="1">
    <citation type="journal article" date="2021" name="Microb. Physiol.">
        <title>Proteogenomic Insights into the Physiology of Marine, Sulfate-Reducing, Filamentous Desulfonema limicola and Desulfonema magnum.</title>
        <authorList>
            <person name="Schnaars V."/>
            <person name="Wohlbrand L."/>
            <person name="Scheve S."/>
            <person name="Hinrichs C."/>
            <person name="Reinhardt R."/>
            <person name="Rabus R."/>
        </authorList>
    </citation>
    <scope>NUCLEOTIDE SEQUENCE</scope>
    <source>
        <strain evidence="8">5ac10</strain>
    </source>
</reference>
<organism evidence="8 9">
    <name type="scientific">Desulfonema limicola</name>
    <dbReference type="NCBI Taxonomy" id="45656"/>
    <lineage>
        <taxon>Bacteria</taxon>
        <taxon>Pseudomonadati</taxon>
        <taxon>Thermodesulfobacteriota</taxon>
        <taxon>Desulfobacteria</taxon>
        <taxon>Desulfobacterales</taxon>
        <taxon>Desulfococcaceae</taxon>
        <taxon>Desulfonema</taxon>
    </lineage>
</organism>
<keyword evidence="5" id="KW-0411">Iron-sulfur</keyword>
<feature type="domain" description="Radical SAM core" evidence="6">
    <location>
        <begin position="13"/>
        <end position="168"/>
    </location>
</feature>